<keyword evidence="2" id="KW-0812">Transmembrane</keyword>
<feature type="compositionally biased region" description="Basic and acidic residues" evidence="1">
    <location>
        <begin position="38"/>
        <end position="52"/>
    </location>
</feature>
<evidence type="ECO:0000256" key="2">
    <source>
        <dbReference type="SAM" id="Phobius"/>
    </source>
</evidence>
<accession>A0A8H7K6R7</accession>
<sequence>MPEGEERSAALMARAEIAKRKQQEKNSMPIPKPARKSTPAERGSKYTEDKAATRASNVPSAKAPTSQASSTRLPSPDTPHHHAPPGSLDQKDVSFGLQADQTKAEQRSTTQSYSPFYKLLLSPQHTDPSSPYLPPTTLSPQLSKASSQKTLRPKEDRNVRVLREGRELHETRRRSGSRGQRNSRPSAHSKTQPLVEDVGDRHLQTLKRNLRTWFYYPYGKMTGIVQANGPSVSSILSILQHPLYQVIASVYAITVSVCRFIKVLTSWYKLLGLLIFICLCGYAIDAVLSLPGFRQINTLLVILYRALGLESTSNSSTSLDQQQQTSEASMKLQGYMDQIKQLSFCSGVLYRPLPLPKRKRRETMDFRLFRFICSVFLARQLLQTTLDSRETRYRATAMRIRETAVFVAFNPWSKQARTRLRSQDQWRNSYGSIYNVSSRYTVLSECLKAESQQLADLVEAMTTRPAADLQPTKFAQWLLHLFQITTRCPRKALIMERINKLQAIMNRLHSCLAQFHGPYKMDITQDPIMIQLDLVYAVSFNYLEYYSFELPRAEQTYPLSMPQSQAATIARLNSYQADLARRLHTKVLTLTSHLLFSNSDHKSLKSLRQSLQDIKVRVGRADDSITPAKALFYEVRLAEIISEFLNSSADYWI</sequence>
<proteinExistence type="predicted"/>
<dbReference type="EMBL" id="JADCTT010000018">
    <property type="protein sequence ID" value="KAF9742994.1"/>
    <property type="molecule type" value="Genomic_DNA"/>
</dbReference>
<reference evidence="3" key="1">
    <citation type="submission" date="2020-10" db="EMBL/GenBank/DDBJ databases">
        <title>High-Quality Genome Resource of Clonostachys rosea strain S41 by Oxford Nanopore Long-Read Sequencing.</title>
        <authorList>
            <person name="Wang H."/>
        </authorList>
    </citation>
    <scope>NUCLEOTIDE SEQUENCE</scope>
    <source>
        <strain evidence="3">S41</strain>
    </source>
</reference>
<name>A0A8H7K6R7_BIOOC</name>
<feature type="compositionally biased region" description="Basic and acidic residues" evidence="1">
    <location>
        <begin position="152"/>
        <end position="170"/>
    </location>
</feature>
<evidence type="ECO:0000313" key="3">
    <source>
        <dbReference type="EMBL" id="KAF9742994.1"/>
    </source>
</evidence>
<feature type="compositionally biased region" description="Polar residues" evidence="1">
    <location>
        <begin position="54"/>
        <end position="73"/>
    </location>
</feature>
<feature type="transmembrane region" description="Helical" evidence="2">
    <location>
        <begin position="273"/>
        <end position="293"/>
    </location>
</feature>
<evidence type="ECO:0000313" key="4">
    <source>
        <dbReference type="Proteomes" id="UP000616885"/>
    </source>
</evidence>
<gene>
    <name evidence="3" type="ORF">IM811_006650</name>
</gene>
<feature type="compositionally biased region" description="Low complexity" evidence="1">
    <location>
        <begin position="126"/>
        <end position="143"/>
    </location>
</feature>
<keyword evidence="2" id="KW-0472">Membrane</keyword>
<evidence type="ECO:0000256" key="1">
    <source>
        <dbReference type="SAM" id="MobiDB-lite"/>
    </source>
</evidence>
<feature type="region of interest" description="Disordered" evidence="1">
    <location>
        <begin position="1"/>
        <end position="194"/>
    </location>
</feature>
<keyword evidence="2" id="KW-1133">Transmembrane helix</keyword>
<feature type="transmembrane region" description="Helical" evidence="2">
    <location>
        <begin position="243"/>
        <end position="261"/>
    </location>
</feature>
<dbReference type="Proteomes" id="UP000616885">
    <property type="component" value="Unassembled WGS sequence"/>
</dbReference>
<protein>
    <submittedName>
        <fullName evidence="3">Uncharacterized protein</fullName>
    </submittedName>
</protein>
<organism evidence="3 4">
    <name type="scientific">Bionectria ochroleuca</name>
    <name type="common">Gliocladium roseum</name>
    <dbReference type="NCBI Taxonomy" id="29856"/>
    <lineage>
        <taxon>Eukaryota</taxon>
        <taxon>Fungi</taxon>
        <taxon>Dikarya</taxon>
        <taxon>Ascomycota</taxon>
        <taxon>Pezizomycotina</taxon>
        <taxon>Sordariomycetes</taxon>
        <taxon>Hypocreomycetidae</taxon>
        <taxon>Hypocreales</taxon>
        <taxon>Bionectriaceae</taxon>
        <taxon>Clonostachys</taxon>
    </lineage>
</organism>
<comment type="caution">
    <text evidence="3">The sequence shown here is derived from an EMBL/GenBank/DDBJ whole genome shotgun (WGS) entry which is preliminary data.</text>
</comment>
<dbReference type="AlphaFoldDB" id="A0A8H7K6R7"/>
<feature type="compositionally biased region" description="Low complexity" evidence="1">
    <location>
        <begin position="177"/>
        <end position="186"/>
    </location>
</feature>